<proteinExistence type="predicted"/>
<keyword evidence="2" id="KW-1185">Reference proteome</keyword>
<evidence type="ECO:0000313" key="1">
    <source>
        <dbReference type="EnsemblMetazoa" id="AALB014956-PA"/>
    </source>
</evidence>
<sequence>MLREETARRGCSFYHQKGEGVVLERMGTGAGSLIPRMILTRRLLVLRRWQQLATKNAHLMSTSRELL</sequence>
<reference evidence="1 2" key="1">
    <citation type="journal article" date="2017" name="G3 (Bethesda)">
        <title>The Physical Genome Mapping of Anopheles albimanus Corrected Scaffold Misassemblies and Identified Interarm Rearrangements in Genus Anopheles.</title>
        <authorList>
            <person name="Artemov G.N."/>
            <person name="Peery A.N."/>
            <person name="Jiang X."/>
            <person name="Tu Z."/>
            <person name="Stegniy V.N."/>
            <person name="Sharakhova M.V."/>
            <person name="Sharakhov I.V."/>
        </authorList>
    </citation>
    <scope>NUCLEOTIDE SEQUENCE [LARGE SCALE GENOMIC DNA]</scope>
    <source>
        <strain evidence="1 2">ALBI9_A</strain>
    </source>
</reference>
<accession>A0A182FZE0</accession>
<dbReference type="EnsemblMetazoa" id="AALB014956-RA">
    <property type="protein sequence ID" value="AALB014956-PA"/>
    <property type="gene ID" value="AALB014956"/>
</dbReference>
<protein>
    <submittedName>
        <fullName evidence="1">Uncharacterized protein</fullName>
    </submittedName>
</protein>
<name>A0A182FZE0_ANOAL</name>
<reference evidence="1" key="2">
    <citation type="submission" date="2022-08" db="UniProtKB">
        <authorList>
            <consortium name="EnsemblMetazoa"/>
        </authorList>
    </citation>
    <scope>IDENTIFICATION</scope>
    <source>
        <strain evidence="1">STECLA/ALBI9_A</strain>
    </source>
</reference>
<dbReference type="Proteomes" id="UP000069272">
    <property type="component" value="Chromosome 3R"/>
</dbReference>
<dbReference type="VEuPathDB" id="VectorBase:AALB014956"/>
<evidence type="ECO:0000313" key="2">
    <source>
        <dbReference type="Proteomes" id="UP000069272"/>
    </source>
</evidence>
<dbReference type="AlphaFoldDB" id="A0A182FZE0"/>
<organism evidence="1 2">
    <name type="scientific">Anopheles albimanus</name>
    <name type="common">New world malaria mosquito</name>
    <dbReference type="NCBI Taxonomy" id="7167"/>
    <lineage>
        <taxon>Eukaryota</taxon>
        <taxon>Metazoa</taxon>
        <taxon>Ecdysozoa</taxon>
        <taxon>Arthropoda</taxon>
        <taxon>Hexapoda</taxon>
        <taxon>Insecta</taxon>
        <taxon>Pterygota</taxon>
        <taxon>Neoptera</taxon>
        <taxon>Endopterygota</taxon>
        <taxon>Diptera</taxon>
        <taxon>Nematocera</taxon>
        <taxon>Culicoidea</taxon>
        <taxon>Culicidae</taxon>
        <taxon>Anophelinae</taxon>
        <taxon>Anopheles</taxon>
    </lineage>
</organism>